<dbReference type="OrthoDB" id="165590at2"/>
<evidence type="ECO:0000313" key="2">
    <source>
        <dbReference type="EMBL" id="RAQ97972.1"/>
    </source>
</evidence>
<sequence>MTLVRRLFECLMFGIFAALLLLLLGVAGLVAYGMLTGQSLHLALFSLPLAELEGSPAFSIALDLKNMALIGVILALLCTVPAWFLGLGRSGTSRGTSSSI</sequence>
<dbReference type="RefSeq" id="WP_112432841.1">
    <property type="nucleotide sequence ID" value="NZ_MCIF01000002.1"/>
</dbReference>
<keyword evidence="1" id="KW-1133">Transmembrane helix</keyword>
<evidence type="ECO:0000313" key="3">
    <source>
        <dbReference type="Proteomes" id="UP000248706"/>
    </source>
</evidence>
<keyword evidence="3" id="KW-1185">Reference proteome</keyword>
<proteinExistence type="predicted"/>
<protein>
    <submittedName>
        <fullName evidence="2">Uncharacterized protein</fullName>
    </submittedName>
</protein>
<organism evidence="2 3">
    <name type="scientific">Thermogemmatispora tikiterensis</name>
    <dbReference type="NCBI Taxonomy" id="1825093"/>
    <lineage>
        <taxon>Bacteria</taxon>
        <taxon>Bacillati</taxon>
        <taxon>Chloroflexota</taxon>
        <taxon>Ktedonobacteria</taxon>
        <taxon>Thermogemmatisporales</taxon>
        <taxon>Thermogemmatisporaceae</taxon>
        <taxon>Thermogemmatispora</taxon>
    </lineage>
</organism>
<keyword evidence="1" id="KW-0812">Transmembrane</keyword>
<evidence type="ECO:0000256" key="1">
    <source>
        <dbReference type="SAM" id="Phobius"/>
    </source>
</evidence>
<feature type="transmembrane region" description="Helical" evidence="1">
    <location>
        <begin position="67"/>
        <end position="87"/>
    </location>
</feature>
<accession>A0A328VP56</accession>
<feature type="transmembrane region" description="Helical" evidence="1">
    <location>
        <begin position="12"/>
        <end position="35"/>
    </location>
</feature>
<dbReference type="EMBL" id="MCIF01000002">
    <property type="protein sequence ID" value="RAQ97972.1"/>
    <property type="molecule type" value="Genomic_DNA"/>
</dbReference>
<name>A0A328VP56_9CHLR</name>
<dbReference type="AlphaFoldDB" id="A0A328VP56"/>
<reference evidence="2 3" key="1">
    <citation type="submission" date="2016-08" db="EMBL/GenBank/DDBJ databases">
        <title>Analysis of Carbohydrate Active Enzymes in Thermogemmatispora T81 Reveals Carbohydrate Degradation Ability.</title>
        <authorList>
            <person name="Tomazini A."/>
            <person name="Lal S."/>
            <person name="Stott M."/>
            <person name="Henrissat B."/>
            <person name="Polikarpov I."/>
            <person name="Sparling R."/>
            <person name="Levin D.B."/>
        </authorList>
    </citation>
    <scope>NUCLEOTIDE SEQUENCE [LARGE SCALE GENOMIC DNA]</scope>
    <source>
        <strain evidence="2 3">T81</strain>
    </source>
</reference>
<gene>
    <name evidence="2" type="ORF">A4R35_20705</name>
</gene>
<keyword evidence="1" id="KW-0472">Membrane</keyword>
<dbReference type="Proteomes" id="UP000248706">
    <property type="component" value="Unassembled WGS sequence"/>
</dbReference>
<comment type="caution">
    <text evidence="2">The sequence shown here is derived from an EMBL/GenBank/DDBJ whole genome shotgun (WGS) entry which is preliminary data.</text>
</comment>